<dbReference type="FunFam" id="3.90.105.20:FF:000001">
    <property type="entry name" value="60S acidic ribosomal protein P0"/>
    <property type="match status" value="1"/>
</dbReference>
<keyword evidence="5 6" id="KW-0687">Ribonucleoprotein</keyword>
<dbReference type="InterPro" id="IPR022909">
    <property type="entry name" value="Ribosomal_uL10_arc"/>
</dbReference>
<evidence type="ECO:0000256" key="4">
    <source>
        <dbReference type="ARBA" id="ARBA00022980"/>
    </source>
</evidence>
<feature type="compositionally biased region" description="Acidic residues" evidence="7">
    <location>
        <begin position="303"/>
        <end position="316"/>
    </location>
</feature>
<dbReference type="AlphaFoldDB" id="A0A2A2HE32"/>
<dbReference type="SUPFAM" id="SSF160369">
    <property type="entry name" value="Ribosomal protein L10-like"/>
    <property type="match status" value="1"/>
</dbReference>
<evidence type="ECO:0000313" key="9">
    <source>
        <dbReference type="EMBL" id="PAV07682.1"/>
    </source>
</evidence>
<evidence type="ECO:0000313" key="10">
    <source>
        <dbReference type="EMBL" id="PWL08191.1"/>
    </source>
</evidence>
<keyword evidence="2 6" id="KW-0699">rRNA-binding</keyword>
<dbReference type="HAMAP" id="MF_00280">
    <property type="entry name" value="Ribosomal_uL10_arch"/>
    <property type="match status" value="1"/>
</dbReference>
<dbReference type="Pfam" id="PF17777">
    <property type="entry name" value="RL10P_insert"/>
    <property type="match status" value="1"/>
</dbReference>
<dbReference type="GO" id="GO:0070180">
    <property type="term" value="F:large ribosomal subunit rRNA binding"/>
    <property type="evidence" value="ECO:0007669"/>
    <property type="project" value="UniProtKB-UniRule"/>
</dbReference>
<evidence type="ECO:0000256" key="3">
    <source>
        <dbReference type="ARBA" id="ARBA00022884"/>
    </source>
</evidence>
<comment type="function">
    <text evidence="6">Forms part of the ribosomal stalk, playing a central role in the interaction of the ribosome with GTP-bound translation factors.</text>
</comment>
<dbReference type="EMBL" id="LWMS01000026">
    <property type="protein sequence ID" value="PWL08191.1"/>
    <property type="molecule type" value="Genomic_DNA"/>
</dbReference>
<dbReference type="InterPro" id="IPR043164">
    <property type="entry name" value="Ribosomal_uL10-like_insert_sf"/>
</dbReference>
<feature type="domain" description="Large ribosomal subunit protein uL10-like insertion" evidence="8">
    <location>
        <begin position="106"/>
        <end position="176"/>
    </location>
</feature>
<dbReference type="InterPro" id="IPR040637">
    <property type="entry name" value="Ribosomal_uL10-like_insert"/>
</dbReference>
<keyword evidence="3 6" id="KW-0694">RNA-binding</keyword>
<comment type="subunit">
    <text evidence="6">Part of the 50S ribosomal subunit. Forms part of the ribosomal stalk which helps the ribosome interact with GTP-bound translation factors. Forms a heptameric L10(L12)2(L12)2(L12)2 complex, where L10 forms an elongated spine to which the L12 dimers bind in a sequential fashion.</text>
</comment>
<evidence type="ECO:0000256" key="7">
    <source>
        <dbReference type="SAM" id="MobiDB-lite"/>
    </source>
</evidence>
<dbReference type="GO" id="GO:0022625">
    <property type="term" value="C:cytosolic large ribosomal subunit"/>
    <property type="evidence" value="ECO:0007669"/>
    <property type="project" value="TreeGrafter"/>
</dbReference>
<sequence>MPHVADWKKEKVADLENLTNTHEIVGIVNLADIPAPQLQTMRRSLGKDAVLRMSRKNFIKIALEQSDKDVEGLADYLEGQPAMVFTEMNPFKLFKILEDSKTEAPAKAGSIAPADIVVPAGDTSFPPGPILGELQQAGIPAKIDKGKIVVTDDATVVSEGEEIPKNVADILTKLEIHPMEVGIDLLAVCEGDTIYTADVLKIDEEETRQIIANAFQSALNLSVFAGILNSESTPVLIQKAANEALNLALNANVLTSETTDKILAKAYSQMLALASQLSEDATDDELKDKLSSQATVAAAPVADDNDDEVEEEDEEVSAAAGLGALFG</sequence>
<dbReference type="NCBIfam" id="NF003098">
    <property type="entry name" value="PRK04019.1-5"/>
    <property type="match status" value="1"/>
</dbReference>
<feature type="region of interest" description="Disordered" evidence="7">
    <location>
        <begin position="288"/>
        <end position="327"/>
    </location>
</feature>
<name>A0A2A2HE32_9EURY</name>
<dbReference type="InterPro" id="IPR043141">
    <property type="entry name" value="Ribosomal_uL10-like_sf"/>
</dbReference>
<gene>
    <name evidence="6 9" type="primary">rplP0</name>
    <name evidence="6" type="synonym">rpl10</name>
    <name evidence="10" type="synonym">rplJ</name>
    <name evidence="9" type="ORF">ASJ82_00720</name>
    <name evidence="10" type="ORF">MSCUN_09210</name>
</gene>
<dbReference type="CDD" id="cd05795">
    <property type="entry name" value="Ribosomal_P0_L10e"/>
    <property type="match status" value="1"/>
</dbReference>
<dbReference type="RefSeq" id="WP_095608381.1">
    <property type="nucleotide sequence ID" value="NZ_LMVN01000010.1"/>
</dbReference>
<evidence type="ECO:0000259" key="8">
    <source>
        <dbReference type="Pfam" id="PF17777"/>
    </source>
</evidence>
<evidence type="ECO:0000256" key="1">
    <source>
        <dbReference type="ARBA" id="ARBA00008889"/>
    </source>
</evidence>
<dbReference type="Proteomes" id="UP000246004">
    <property type="component" value="Unassembled WGS sequence"/>
</dbReference>
<evidence type="ECO:0000256" key="2">
    <source>
        <dbReference type="ARBA" id="ARBA00022730"/>
    </source>
</evidence>
<organism evidence="9 11">
    <name type="scientific">Methanosphaera cuniculi</name>
    <dbReference type="NCBI Taxonomy" id="1077256"/>
    <lineage>
        <taxon>Archaea</taxon>
        <taxon>Methanobacteriati</taxon>
        <taxon>Methanobacteriota</taxon>
        <taxon>Methanomada group</taxon>
        <taxon>Methanobacteria</taxon>
        <taxon>Methanobacteriales</taxon>
        <taxon>Methanobacteriaceae</taxon>
        <taxon>Methanosphaera</taxon>
    </lineage>
</organism>
<dbReference type="Pfam" id="PF00466">
    <property type="entry name" value="Ribosomal_L10"/>
    <property type="match status" value="1"/>
</dbReference>
<dbReference type="Gene3D" id="6.10.140.760">
    <property type="match status" value="1"/>
</dbReference>
<keyword evidence="11" id="KW-1185">Reference proteome</keyword>
<evidence type="ECO:0000313" key="11">
    <source>
        <dbReference type="Proteomes" id="UP000217528"/>
    </source>
</evidence>
<protein>
    <recommendedName>
        <fullName evidence="6">Large ribosomal subunit protein uL10</fullName>
    </recommendedName>
    <alternativeName>
        <fullName evidence="6">Acidic ribosomal protein P0 homolog</fullName>
    </alternativeName>
</protein>
<dbReference type="EMBL" id="LMVN01000010">
    <property type="protein sequence ID" value="PAV07682.1"/>
    <property type="molecule type" value="Genomic_DNA"/>
</dbReference>
<dbReference type="Gene3D" id="3.30.70.1730">
    <property type="match status" value="1"/>
</dbReference>
<dbReference type="InterPro" id="IPR001790">
    <property type="entry name" value="Ribosomal_uL10"/>
</dbReference>
<evidence type="ECO:0000313" key="12">
    <source>
        <dbReference type="Proteomes" id="UP000246004"/>
    </source>
</evidence>
<proteinExistence type="inferred from homology"/>
<dbReference type="GO" id="GO:0000027">
    <property type="term" value="P:ribosomal large subunit assembly"/>
    <property type="evidence" value="ECO:0007669"/>
    <property type="project" value="TreeGrafter"/>
</dbReference>
<dbReference type="PANTHER" id="PTHR45699">
    <property type="entry name" value="60S ACIDIC RIBOSOMAL PROTEIN P0"/>
    <property type="match status" value="1"/>
</dbReference>
<accession>A0A2A2HE32</accession>
<dbReference type="PANTHER" id="PTHR45699:SF3">
    <property type="entry name" value="LARGE RIBOSOMAL SUBUNIT PROTEIN UL10"/>
    <property type="match status" value="1"/>
</dbReference>
<evidence type="ECO:0000256" key="6">
    <source>
        <dbReference type="HAMAP-Rule" id="MF_00280"/>
    </source>
</evidence>
<reference evidence="10 12" key="1">
    <citation type="submission" date="2016-04" db="EMBL/GenBank/DDBJ databases">
        <title>Genome sequence of Methanosphaera cuniculi DSM 4103.</title>
        <authorList>
            <person name="Poehlein A."/>
            <person name="Seedorf H."/>
            <person name="Daniel R."/>
        </authorList>
    </citation>
    <scope>NUCLEOTIDE SEQUENCE [LARGE SCALE GENOMIC DNA]</scope>
    <source>
        <strain evidence="10 12">DSM 4103</strain>
    </source>
</reference>
<reference evidence="9 11" key="2">
    <citation type="journal article" date="2017" name="BMC Genomics">
        <title>Genomic analysis of methanogenic archaea reveals a shift towards energy conservation.</title>
        <authorList>
            <person name="Gilmore S.P."/>
            <person name="Henske J.K."/>
            <person name="Sexton J.A."/>
            <person name="Solomon K.V."/>
            <person name="Seppala S."/>
            <person name="Yoo J.I."/>
            <person name="Huyett L.M."/>
            <person name="Pressman A."/>
            <person name="Cogan J.Z."/>
            <person name="Kivenson V."/>
            <person name="Peng X."/>
            <person name="Tan Y."/>
            <person name="Valentine D.L."/>
            <person name="O'Malley M.A."/>
        </authorList>
    </citation>
    <scope>NUCLEOTIDE SEQUENCE [LARGE SCALE GENOMIC DNA]</scope>
    <source>
        <strain evidence="9 11">1R-7</strain>
    </source>
</reference>
<dbReference type="OrthoDB" id="30930at2157"/>
<dbReference type="GO" id="GO:0002181">
    <property type="term" value="P:cytoplasmic translation"/>
    <property type="evidence" value="ECO:0007669"/>
    <property type="project" value="TreeGrafter"/>
</dbReference>
<evidence type="ECO:0000256" key="5">
    <source>
        <dbReference type="ARBA" id="ARBA00023274"/>
    </source>
</evidence>
<keyword evidence="4 6" id="KW-0689">Ribosomal protein</keyword>
<comment type="caution">
    <text evidence="9">The sequence shown here is derived from an EMBL/GenBank/DDBJ whole genome shotgun (WGS) entry which is preliminary data.</text>
</comment>
<dbReference type="InterPro" id="IPR050323">
    <property type="entry name" value="Ribosomal_protein_uL10"/>
</dbReference>
<dbReference type="Proteomes" id="UP000217528">
    <property type="component" value="Unassembled WGS sequence"/>
</dbReference>
<dbReference type="GO" id="GO:0003735">
    <property type="term" value="F:structural constituent of ribosome"/>
    <property type="evidence" value="ECO:0007669"/>
    <property type="project" value="TreeGrafter"/>
</dbReference>
<comment type="similarity">
    <text evidence="1 6">Belongs to the universal ribosomal protein uL10 family.</text>
</comment>
<dbReference type="Gene3D" id="3.90.105.20">
    <property type="match status" value="1"/>
</dbReference>